<sequence length="202" mass="23129">MVLFIRCSQLLLKYRKVGVLVQPAPRGTYAERALLSKQQTRPGSPGVCPVLRTLQTSSNYRELLNITSTLVTSILQPSIYLDRWYRYWSILYGQAGLLTTSTSYANDDSFLRNGGMSLQIALYSRPWLITSDYDQTAARLATAAVIFVYLGARDRERKIKRELFLRPPVFRLSQSCTEKFEVLGHKQSHPLHAVNRKEKTLR</sequence>
<dbReference type="Proteomes" id="UP001283361">
    <property type="component" value="Unassembled WGS sequence"/>
</dbReference>
<evidence type="ECO:0000313" key="2">
    <source>
        <dbReference type="Proteomes" id="UP001283361"/>
    </source>
</evidence>
<protein>
    <submittedName>
        <fullName evidence="1">Uncharacterized protein</fullName>
    </submittedName>
</protein>
<proteinExistence type="predicted"/>
<dbReference type="AlphaFoldDB" id="A0AAE1AED2"/>
<gene>
    <name evidence="1" type="ORF">RRG08_045483</name>
</gene>
<evidence type="ECO:0000313" key="1">
    <source>
        <dbReference type="EMBL" id="KAK3786097.1"/>
    </source>
</evidence>
<comment type="caution">
    <text evidence="1">The sequence shown here is derived from an EMBL/GenBank/DDBJ whole genome shotgun (WGS) entry which is preliminary data.</text>
</comment>
<keyword evidence="2" id="KW-1185">Reference proteome</keyword>
<name>A0AAE1AED2_9GAST</name>
<organism evidence="1 2">
    <name type="scientific">Elysia crispata</name>
    <name type="common">lettuce slug</name>
    <dbReference type="NCBI Taxonomy" id="231223"/>
    <lineage>
        <taxon>Eukaryota</taxon>
        <taxon>Metazoa</taxon>
        <taxon>Spiralia</taxon>
        <taxon>Lophotrochozoa</taxon>
        <taxon>Mollusca</taxon>
        <taxon>Gastropoda</taxon>
        <taxon>Heterobranchia</taxon>
        <taxon>Euthyneura</taxon>
        <taxon>Panpulmonata</taxon>
        <taxon>Sacoglossa</taxon>
        <taxon>Placobranchoidea</taxon>
        <taxon>Plakobranchidae</taxon>
        <taxon>Elysia</taxon>
    </lineage>
</organism>
<dbReference type="EMBL" id="JAWDGP010002014">
    <property type="protein sequence ID" value="KAK3786097.1"/>
    <property type="molecule type" value="Genomic_DNA"/>
</dbReference>
<accession>A0AAE1AED2</accession>
<reference evidence="1" key="1">
    <citation type="journal article" date="2023" name="G3 (Bethesda)">
        <title>A reference genome for the long-term kleptoplast-retaining sea slug Elysia crispata morphotype clarki.</title>
        <authorList>
            <person name="Eastman K.E."/>
            <person name="Pendleton A.L."/>
            <person name="Shaikh M.A."/>
            <person name="Suttiyut T."/>
            <person name="Ogas R."/>
            <person name="Tomko P."/>
            <person name="Gavelis G."/>
            <person name="Widhalm J.R."/>
            <person name="Wisecaver J.H."/>
        </authorList>
    </citation>
    <scope>NUCLEOTIDE SEQUENCE</scope>
    <source>
        <strain evidence="1">ECLA1</strain>
    </source>
</reference>